<proteinExistence type="predicted"/>
<dbReference type="RefSeq" id="WP_005464789.1">
    <property type="nucleotide sequence ID" value="NZ_CM001484.1"/>
</dbReference>
<feature type="compositionally biased region" description="Basic and acidic residues" evidence="1">
    <location>
        <begin position="28"/>
        <end position="37"/>
    </location>
</feature>
<gene>
    <name evidence="2" type="ORF">SacglDRAFT_02410</name>
</gene>
<organism evidence="2 3">
    <name type="scientific">Saccharomonospora glauca K62</name>
    <dbReference type="NCBI Taxonomy" id="928724"/>
    <lineage>
        <taxon>Bacteria</taxon>
        <taxon>Bacillati</taxon>
        <taxon>Actinomycetota</taxon>
        <taxon>Actinomycetes</taxon>
        <taxon>Pseudonocardiales</taxon>
        <taxon>Pseudonocardiaceae</taxon>
        <taxon>Saccharomonospora</taxon>
    </lineage>
</organism>
<dbReference type="Proteomes" id="UP000005087">
    <property type="component" value="Chromosome"/>
</dbReference>
<protein>
    <submittedName>
        <fullName evidence="2">Uncharacterized protein</fullName>
    </submittedName>
</protein>
<evidence type="ECO:0000256" key="1">
    <source>
        <dbReference type="SAM" id="MobiDB-lite"/>
    </source>
</evidence>
<feature type="region of interest" description="Disordered" evidence="1">
    <location>
        <begin position="1"/>
        <end position="43"/>
    </location>
</feature>
<dbReference type="STRING" id="928724.SacglDRAFT_02410"/>
<feature type="compositionally biased region" description="Polar residues" evidence="1">
    <location>
        <begin position="1"/>
        <end position="12"/>
    </location>
</feature>
<reference evidence="2 3" key="1">
    <citation type="submission" date="2011-09" db="EMBL/GenBank/DDBJ databases">
        <authorList>
            <consortium name="US DOE Joint Genome Institute (JGI-PGF)"/>
            <person name="Lucas S."/>
            <person name="Han J."/>
            <person name="Lapidus A."/>
            <person name="Cheng J.-F."/>
            <person name="Goodwin L."/>
            <person name="Pitluck S."/>
            <person name="Peters L."/>
            <person name="Land M.L."/>
            <person name="Hauser L."/>
            <person name="Brambilla E."/>
            <person name="Klenk H.-P."/>
            <person name="Woyke T.J."/>
        </authorList>
    </citation>
    <scope>NUCLEOTIDE SEQUENCE [LARGE SCALE GENOMIC DNA]</scope>
    <source>
        <strain evidence="2 3">K62</strain>
    </source>
</reference>
<dbReference type="HOGENOM" id="CLU_3239227_0_0_11"/>
<dbReference type="EMBL" id="CM001484">
    <property type="protein sequence ID" value="EIE99303.1"/>
    <property type="molecule type" value="Genomic_DNA"/>
</dbReference>
<sequence length="43" mass="4430">MAAVTSDTVSTEPPTPGEPNGKVSYLTVEREVTKDGDAPVVSP</sequence>
<evidence type="ECO:0000313" key="2">
    <source>
        <dbReference type="EMBL" id="EIE99303.1"/>
    </source>
</evidence>
<name>I1D2X9_9PSEU</name>
<reference evidence="3" key="2">
    <citation type="submission" date="2012-01" db="EMBL/GenBank/DDBJ databases">
        <title>Noncontiguous Finished sequence of chromosome of Saccharomonospora glauca K62.</title>
        <authorList>
            <consortium name="US DOE Joint Genome Institute"/>
            <person name="Lucas S."/>
            <person name="Han J."/>
            <person name="Lapidus A."/>
            <person name="Cheng J.-F."/>
            <person name="Goodwin L."/>
            <person name="Pitluck S."/>
            <person name="Peters L."/>
            <person name="Mikhailova N."/>
            <person name="Held B."/>
            <person name="Detter J.C."/>
            <person name="Han C."/>
            <person name="Tapia R."/>
            <person name="Land M."/>
            <person name="Hauser L."/>
            <person name="Kyrpides N."/>
            <person name="Ivanova N."/>
            <person name="Pagani I."/>
            <person name="Brambilla E.-M."/>
            <person name="Klenk H.-P."/>
            <person name="Woyke T."/>
        </authorList>
    </citation>
    <scope>NUCLEOTIDE SEQUENCE [LARGE SCALE GENOMIC DNA]</scope>
    <source>
        <strain evidence="3">K62</strain>
    </source>
</reference>
<dbReference type="AlphaFoldDB" id="I1D2X9"/>
<keyword evidence="3" id="KW-1185">Reference proteome</keyword>
<accession>I1D2X9</accession>
<evidence type="ECO:0000313" key="3">
    <source>
        <dbReference type="Proteomes" id="UP000005087"/>
    </source>
</evidence>